<dbReference type="InterPro" id="IPR031807">
    <property type="entry name" value="HicB-like"/>
</dbReference>
<dbReference type="RefSeq" id="WP_350376756.1">
    <property type="nucleotide sequence ID" value="NZ_JBELQD010000002.1"/>
</dbReference>
<sequence>MIGPSFRRGIRDMTPYIGLIHPPIGTSEWGVTFPDVPGCTSGGPSFEAAVESAREALSGHLAMLASDGVAPPSPRTLAELRADPTLAEDLEGAMVQLIVPRRVPGERVRVNIMIDKGLLRLTDEAAEERGLSRSAFIEAALVSAADR</sequence>
<evidence type="ECO:0000313" key="3">
    <source>
        <dbReference type="Proteomes" id="UP001432995"/>
    </source>
</evidence>
<dbReference type="Proteomes" id="UP001432995">
    <property type="component" value="Unassembled WGS sequence"/>
</dbReference>
<name>A0ABV1QYC2_9HYPH</name>
<dbReference type="SUPFAM" id="SSF143100">
    <property type="entry name" value="TTHA1013/TTHA0281-like"/>
    <property type="match status" value="1"/>
</dbReference>
<dbReference type="Gene3D" id="3.30.160.250">
    <property type="match status" value="1"/>
</dbReference>
<gene>
    <name evidence="2" type="ORF">ABS770_04205</name>
</gene>
<reference evidence="2" key="1">
    <citation type="submission" date="2024-06" db="EMBL/GenBank/DDBJ databases">
        <authorList>
            <person name="Campbell A.G."/>
        </authorList>
    </citation>
    <scope>NUCLEOTIDE SEQUENCE</scope>
    <source>
        <strain evidence="2">EM17</strain>
    </source>
</reference>
<proteinExistence type="predicted"/>
<dbReference type="EMBL" id="JBELQD010000002">
    <property type="protein sequence ID" value="MER2287450.1"/>
    <property type="molecule type" value="Genomic_DNA"/>
</dbReference>
<keyword evidence="3" id="KW-1185">Reference proteome</keyword>
<dbReference type="Pfam" id="PF15919">
    <property type="entry name" value="HicB_lk_antitox"/>
    <property type="match status" value="1"/>
</dbReference>
<evidence type="ECO:0000313" key="2">
    <source>
        <dbReference type="EMBL" id="MER2287450.1"/>
    </source>
</evidence>
<feature type="domain" description="HicB-like antitoxin of toxin-antitoxin system" evidence="1">
    <location>
        <begin position="17"/>
        <end position="139"/>
    </location>
</feature>
<accession>A0ABV1QYC2</accession>
<dbReference type="CDD" id="cd21631">
    <property type="entry name" value="RHH_CopG_NikR-like"/>
    <property type="match status" value="1"/>
</dbReference>
<organism evidence="2 3">
    <name type="scientific">Methylobacterium brachiatum</name>
    <dbReference type="NCBI Taxonomy" id="269660"/>
    <lineage>
        <taxon>Bacteria</taxon>
        <taxon>Pseudomonadati</taxon>
        <taxon>Pseudomonadota</taxon>
        <taxon>Alphaproteobacteria</taxon>
        <taxon>Hyphomicrobiales</taxon>
        <taxon>Methylobacteriaceae</taxon>
        <taxon>Methylobacterium</taxon>
    </lineage>
</organism>
<protein>
    <submittedName>
        <fullName evidence="2">Type II toxin-antitoxin system HicB family antitoxin</fullName>
    </submittedName>
</protein>
<comment type="caution">
    <text evidence="2">The sequence shown here is derived from an EMBL/GenBank/DDBJ whole genome shotgun (WGS) entry which is preliminary data.</text>
</comment>
<dbReference type="InterPro" id="IPR035069">
    <property type="entry name" value="TTHA1013/TTHA0281-like"/>
</dbReference>
<evidence type="ECO:0000259" key="1">
    <source>
        <dbReference type="Pfam" id="PF15919"/>
    </source>
</evidence>